<dbReference type="GO" id="GO:0003735">
    <property type="term" value="F:structural constituent of ribosome"/>
    <property type="evidence" value="ECO:0007669"/>
    <property type="project" value="InterPro"/>
</dbReference>
<reference evidence="5" key="1">
    <citation type="submission" date="2023-04" db="EMBL/GenBank/DDBJ databases">
        <authorList>
            <person name="Vijverberg K."/>
            <person name="Xiong W."/>
            <person name="Schranz E."/>
        </authorList>
    </citation>
    <scope>NUCLEOTIDE SEQUENCE</scope>
</reference>
<dbReference type="GO" id="GO:0005840">
    <property type="term" value="C:ribosome"/>
    <property type="evidence" value="ECO:0007669"/>
    <property type="project" value="UniProtKB-KW"/>
</dbReference>
<keyword evidence="3" id="KW-0687">Ribonucleoprotein</keyword>
<organism evidence="5 6">
    <name type="scientific">Lactuca saligna</name>
    <name type="common">Willowleaf lettuce</name>
    <dbReference type="NCBI Taxonomy" id="75948"/>
    <lineage>
        <taxon>Eukaryota</taxon>
        <taxon>Viridiplantae</taxon>
        <taxon>Streptophyta</taxon>
        <taxon>Embryophyta</taxon>
        <taxon>Tracheophyta</taxon>
        <taxon>Spermatophyta</taxon>
        <taxon>Magnoliopsida</taxon>
        <taxon>eudicotyledons</taxon>
        <taxon>Gunneridae</taxon>
        <taxon>Pentapetalae</taxon>
        <taxon>asterids</taxon>
        <taxon>campanulids</taxon>
        <taxon>Asterales</taxon>
        <taxon>Asteraceae</taxon>
        <taxon>Cichorioideae</taxon>
        <taxon>Cichorieae</taxon>
        <taxon>Lactucinae</taxon>
        <taxon>Lactuca</taxon>
    </lineage>
</organism>
<dbReference type="AlphaFoldDB" id="A0AA35YEG3"/>
<dbReference type="GO" id="GO:1990904">
    <property type="term" value="C:ribonucleoprotein complex"/>
    <property type="evidence" value="ECO:0007669"/>
    <property type="project" value="UniProtKB-KW"/>
</dbReference>
<evidence type="ECO:0000256" key="4">
    <source>
        <dbReference type="SAM" id="Phobius"/>
    </source>
</evidence>
<evidence type="ECO:0000313" key="6">
    <source>
        <dbReference type="Proteomes" id="UP001177003"/>
    </source>
</evidence>
<evidence type="ECO:0000256" key="3">
    <source>
        <dbReference type="ARBA" id="ARBA00023274"/>
    </source>
</evidence>
<keyword evidence="4" id="KW-1133">Transmembrane helix</keyword>
<dbReference type="Proteomes" id="UP001177003">
    <property type="component" value="Chromosome 2"/>
</dbReference>
<keyword evidence="4" id="KW-0472">Membrane</keyword>
<keyword evidence="4" id="KW-0812">Transmembrane</keyword>
<dbReference type="EMBL" id="OX465078">
    <property type="protein sequence ID" value="CAI9270753.1"/>
    <property type="molecule type" value="Genomic_DNA"/>
</dbReference>
<evidence type="ECO:0000256" key="1">
    <source>
        <dbReference type="ARBA" id="ARBA00010528"/>
    </source>
</evidence>
<evidence type="ECO:0000313" key="5">
    <source>
        <dbReference type="EMBL" id="CAI9270753.1"/>
    </source>
</evidence>
<proteinExistence type="inferred from homology"/>
<evidence type="ECO:0000256" key="2">
    <source>
        <dbReference type="ARBA" id="ARBA00022980"/>
    </source>
</evidence>
<gene>
    <name evidence="5" type="ORF">LSALG_LOCUS11050</name>
</gene>
<dbReference type="PANTHER" id="PTHR10746">
    <property type="entry name" value="50S RIBOSOMAL PROTEIN L4"/>
    <property type="match status" value="1"/>
</dbReference>
<dbReference type="SUPFAM" id="SSF52166">
    <property type="entry name" value="Ribosomal protein L4"/>
    <property type="match status" value="1"/>
</dbReference>
<feature type="transmembrane region" description="Helical" evidence="4">
    <location>
        <begin position="6"/>
        <end position="23"/>
    </location>
</feature>
<dbReference type="GO" id="GO:0006412">
    <property type="term" value="P:translation"/>
    <property type="evidence" value="ECO:0007669"/>
    <property type="project" value="InterPro"/>
</dbReference>
<keyword evidence="2" id="KW-0689">Ribosomal protein</keyword>
<dbReference type="InterPro" id="IPR023574">
    <property type="entry name" value="Ribosomal_uL4_dom_sf"/>
</dbReference>
<accession>A0AA35YEG3</accession>
<comment type="similarity">
    <text evidence="1">Belongs to the universal ribosomal protein uL4 family.</text>
</comment>
<protein>
    <submittedName>
        <fullName evidence="5">Uncharacterized protein</fullName>
    </submittedName>
</protein>
<dbReference type="InterPro" id="IPR013005">
    <property type="entry name" value="Ribosomal_uL4-like"/>
</dbReference>
<name>A0AA35YEG3_LACSI</name>
<keyword evidence="6" id="KW-1185">Reference proteome</keyword>
<sequence length="110" mass="12491">MLRLWVHGGGCIFTYLALLFAAVDSTGREFNRNRLISLMSAIVLEEVILNLTFIDLPSLRKVVGQLQDLVILVTSFQNEDKGLTVLACDAFDHPIRKDIIHRVVRWQLAK</sequence>
<dbReference type="PANTHER" id="PTHR10746:SF6">
    <property type="entry name" value="LARGE RIBOSOMAL SUBUNIT PROTEIN UL4M"/>
    <property type="match status" value="1"/>
</dbReference>
<dbReference type="Gene3D" id="3.40.1370.10">
    <property type="match status" value="1"/>
</dbReference>